<reference evidence="2" key="1">
    <citation type="journal article" date="2018" name="Nat. Microbiol.">
        <title>Leveraging single-cell genomics to expand the fungal tree of life.</title>
        <authorList>
            <person name="Ahrendt S.R."/>
            <person name="Quandt C.A."/>
            <person name="Ciobanu D."/>
            <person name="Clum A."/>
            <person name="Salamov A."/>
            <person name="Andreopoulos B."/>
            <person name="Cheng J.F."/>
            <person name="Woyke T."/>
            <person name="Pelin A."/>
            <person name="Henrissat B."/>
            <person name="Reynolds N.K."/>
            <person name="Benny G.L."/>
            <person name="Smith M.E."/>
            <person name="James T.Y."/>
            <person name="Grigoriev I.V."/>
        </authorList>
    </citation>
    <scope>NUCLEOTIDE SEQUENCE [LARGE SCALE GENOMIC DNA]</scope>
</reference>
<dbReference type="Proteomes" id="UP000269721">
    <property type="component" value="Unassembled WGS sequence"/>
</dbReference>
<gene>
    <name evidence="1" type="ORF">BDK51DRAFT_38873</name>
</gene>
<sequence length="539" mass="58944">MNSCSDNFGCCVAAQAVLEVTTTLLRDLRQKMNPNPSSLTLALRLGRRWLEMFPAQAASASTVDEVLRTIMWSAWLMPFSDRRTLPLACCRVSKAWYHLARETLLADLEYSEPSRFPMLALARLASDTLMREPDRRLLPTRRLHFDFASFPVPLMPVLRLALPMLANLRVLEIATYNHSIGASPMTLAPIATILGTCPRLVGLIWKHANIIFDSSLESSVGNEIWAAIDGPLKKLALQAIGPPIRRWVVTGHEDLSSLEPTAAQNLEYLAIQGWLSESPSPKMRTSFFASLATRAPSLRKVRFLCDNLTNDEESIIELINSFPGIEELDLAYQFNLTDAALAPLHNHRPLKVLGIDLTSFSAPSVVALLAARGSILESFDISETAWPTHESVHSLARHTPKLSVPLLFDDCPNLPSTHSTIDQLRASFPSFAVRRPVASGPRRAAGRHQGISGRRGNVSCVGALGCQGDGDPADCGDPLTLLTAVGGLLSEFHSGLIFGRRRAWGDRGLVLRHWIVTECAKRGVGMGGEGGGVGRSQRC</sequence>
<keyword evidence="2" id="KW-1185">Reference proteome</keyword>
<dbReference type="InterPro" id="IPR032675">
    <property type="entry name" value="LRR_dom_sf"/>
</dbReference>
<accession>A0A4V1IS48</accession>
<dbReference type="Gene3D" id="3.80.10.10">
    <property type="entry name" value="Ribonuclease Inhibitor"/>
    <property type="match status" value="1"/>
</dbReference>
<dbReference type="AlphaFoldDB" id="A0A4V1IS48"/>
<dbReference type="SUPFAM" id="SSF52047">
    <property type="entry name" value="RNI-like"/>
    <property type="match status" value="1"/>
</dbReference>
<proteinExistence type="predicted"/>
<evidence type="ECO:0000313" key="1">
    <source>
        <dbReference type="EMBL" id="RKO92307.1"/>
    </source>
</evidence>
<organism evidence="1 2">
    <name type="scientific">Blyttiomyces helicus</name>
    <dbReference type="NCBI Taxonomy" id="388810"/>
    <lineage>
        <taxon>Eukaryota</taxon>
        <taxon>Fungi</taxon>
        <taxon>Fungi incertae sedis</taxon>
        <taxon>Chytridiomycota</taxon>
        <taxon>Chytridiomycota incertae sedis</taxon>
        <taxon>Chytridiomycetes</taxon>
        <taxon>Chytridiomycetes incertae sedis</taxon>
        <taxon>Blyttiomyces</taxon>
    </lineage>
</organism>
<protein>
    <submittedName>
        <fullName evidence="1">Uncharacterized protein</fullName>
    </submittedName>
</protein>
<dbReference type="EMBL" id="KZ994693">
    <property type="protein sequence ID" value="RKO92307.1"/>
    <property type="molecule type" value="Genomic_DNA"/>
</dbReference>
<evidence type="ECO:0000313" key="2">
    <source>
        <dbReference type="Proteomes" id="UP000269721"/>
    </source>
</evidence>
<name>A0A4V1IS48_9FUNG</name>